<sequence>MNKKIRYEEPKMPESLRKLMEIENDPPRKKKKKRPEEGPRSTKTAKKRPSQKSSANKTKKTRPSQERQERTKKSSSQPIKQPTRKVAKPATKQVSKQATKTRPRPNQKAQPTRNARPRPDQEGQRRPEKARPSQTRPNQKAIQSKKRPNKAVRPAKRRSRNFKAIPSTIIYGLTLLINFLVSGGDKGKYIKGDRREKLDKTFYRILPVAFVGLTILIMLAVLVHRDQATSIAENRELEQRPKFTISSFITGKYSDKQAVHMSDQFPNRAGFIKTKANLDRLMGKKEINGVYLGSDGYLMEGFKAENPNITKLKVDAINKFANSNKKLKVSMMLVPNKVDVYSHLMPKNAPVDSQTDYLKAVTSMLSNKVRMVDVEQTFNKLKNSEQLYYKTDHHWTTDGAFYAYTDFCKALNIEPTSQNNFNRSQASDSFRGSLYYKTGAEIGKPEDIYLYLTQDNAPVITKYYDTKKKVPSLYDSSKLSARDQYEVFTGGNHSQIKIRTSVETERKILVIKDSYANAMIPFLATSFSEISVVDMRYFTGSLSDVINNNDVTDVLFLYNVNTFNADSSILSINE</sequence>
<dbReference type="EMBL" id="ADGQ01000002">
    <property type="protein sequence ID" value="EFM65417.1"/>
    <property type="molecule type" value="Genomic_DNA"/>
</dbReference>
<keyword evidence="2" id="KW-0472">Membrane</keyword>
<dbReference type="AlphaFoldDB" id="E0E0Z5"/>
<keyword evidence="2" id="KW-0812">Transmembrane</keyword>
<dbReference type="InterPro" id="IPR025945">
    <property type="entry name" value="DHHW"/>
</dbReference>
<comment type="caution">
    <text evidence="3">The sequence shown here is derived from an EMBL/GenBank/DDBJ whole genome shotgun (WGS) entry which is preliminary data.</text>
</comment>
<dbReference type="STRING" id="596315.HMPREF0634_0746"/>
<evidence type="ECO:0000256" key="2">
    <source>
        <dbReference type="SAM" id="Phobius"/>
    </source>
</evidence>
<proteinExistence type="predicted"/>
<feature type="compositionally biased region" description="Basic residues" evidence="1">
    <location>
        <begin position="143"/>
        <end position="160"/>
    </location>
</feature>
<evidence type="ECO:0008006" key="5">
    <source>
        <dbReference type="Google" id="ProtNLM"/>
    </source>
</evidence>
<dbReference type="GeneID" id="84799819"/>
<dbReference type="Pfam" id="PF14286">
    <property type="entry name" value="DHHW"/>
    <property type="match status" value="1"/>
</dbReference>
<feature type="transmembrane region" description="Helical" evidence="2">
    <location>
        <begin position="164"/>
        <end position="181"/>
    </location>
</feature>
<gene>
    <name evidence="3" type="ORF">HMPREF0634_0746</name>
</gene>
<accession>E0E0Z5</accession>
<dbReference type="RefSeq" id="WP_007787947.1">
    <property type="nucleotide sequence ID" value="NZ_ADGQ01000002.1"/>
</dbReference>
<feature type="compositionally biased region" description="Basic and acidic residues" evidence="1">
    <location>
        <begin position="1"/>
        <end position="27"/>
    </location>
</feature>
<feature type="compositionally biased region" description="Basic and acidic residues" evidence="1">
    <location>
        <begin position="117"/>
        <end position="131"/>
    </location>
</feature>
<feature type="compositionally biased region" description="Polar residues" evidence="1">
    <location>
        <begin position="132"/>
        <end position="142"/>
    </location>
</feature>
<keyword evidence="2" id="KW-1133">Transmembrane helix</keyword>
<evidence type="ECO:0000313" key="3">
    <source>
        <dbReference type="EMBL" id="EFM65417.1"/>
    </source>
</evidence>
<evidence type="ECO:0000256" key="1">
    <source>
        <dbReference type="SAM" id="MobiDB-lite"/>
    </source>
</evidence>
<protein>
    <recommendedName>
        <fullName evidence="5">AlgX/AlgJ SGNH hydrolase-like domain-containing protein</fullName>
    </recommendedName>
</protein>
<feature type="compositionally biased region" description="Basic and acidic residues" evidence="1">
    <location>
        <begin position="63"/>
        <end position="72"/>
    </location>
</feature>
<feature type="region of interest" description="Disordered" evidence="1">
    <location>
        <begin position="1"/>
        <end position="160"/>
    </location>
</feature>
<reference evidence="3 4" key="1">
    <citation type="submission" date="2010-08" db="EMBL/GenBank/DDBJ databases">
        <authorList>
            <person name="Harkins D.M."/>
            <person name="Madupu R."/>
            <person name="Durkin A.S."/>
            <person name="Torralba M."/>
            <person name="Methe B."/>
            <person name="Sutton G.G."/>
            <person name="Nelson K.E."/>
        </authorList>
    </citation>
    <scope>NUCLEOTIDE SEQUENCE [LARGE SCALE GENOMIC DNA]</scope>
    <source>
        <strain evidence="3 4">DSM 17678</strain>
    </source>
</reference>
<evidence type="ECO:0000313" key="4">
    <source>
        <dbReference type="Proteomes" id="UP000003244"/>
    </source>
</evidence>
<feature type="transmembrane region" description="Helical" evidence="2">
    <location>
        <begin position="202"/>
        <end position="223"/>
    </location>
</feature>
<dbReference type="Proteomes" id="UP000003244">
    <property type="component" value="Unassembled WGS sequence"/>
</dbReference>
<dbReference type="eggNOG" id="ENOG502Z8CW">
    <property type="taxonomic scope" value="Bacteria"/>
</dbReference>
<keyword evidence="4" id="KW-1185">Reference proteome</keyword>
<name>E0E0Z5_9FIRM</name>
<organism evidence="3 4">
    <name type="scientific">Peptostreptococcus stomatis DSM 17678</name>
    <dbReference type="NCBI Taxonomy" id="596315"/>
    <lineage>
        <taxon>Bacteria</taxon>
        <taxon>Bacillati</taxon>
        <taxon>Bacillota</taxon>
        <taxon>Clostridia</taxon>
        <taxon>Peptostreptococcales</taxon>
        <taxon>Peptostreptococcaceae</taxon>
        <taxon>Peptostreptococcus</taxon>
    </lineage>
</organism>
<dbReference type="OrthoDB" id="175771at2"/>